<evidence type="ECO:0000313" key="2">
    <source>
        <dbReference type="EMBL" id="RXG16420.1"/>
    </source>
</evidence>
<dbReference type="RefSeq" id="WP_128766576.1">
    <property type="nucleotide sequence ID" value="NZ_JBHUOO010000020.1"/>
</dbReference>
<gene>
    <name evidence="2" type="ORF">DSM02_3284</name>
</gene>
<sequence>MYLRRFLFCVMFLLSITGFAQIGIGTTSPDASSLLDVNSTTQGMLTPRMTTTQRLAISDPAEGLLVYDTDESAFYYCETGSWSQLKGAETRNNYVLVKSQADLPTPSGATITLDENTYYEINGVIALTASIDLNGAYVSGLDATEDVLSFSGGVVFKGASGGSVRNVTITGSKAFEIAGTASESLLVQNTVIASTTTSVGSVSGIGLFFGNIVQFVNNANGITYSNIGNLLLNNQAWLSTNTGTYEKLTGSFSLVQKVSGFSTVAGSAIAFDVSANPTVSNGVLLSTVFSGTSSNAYINRYTTGSFTGYNFTNNWTVNCPGIPVESDNVATGNLYYNGTLTTGFVQTVTDQTAFNLQGNSNTNSTSAVNLFRMSSPQNNRLTYLGKKNRTFQVNAALSVRGSDNVGSFYAFFIRKNGTTTLTETNTVMRVNTTSDIVSNSISGTVELAPNDYIEIWGQRLLTASGNSSTDTNIAVFSLNVNIK</sequence>
<evidence type="ECO:0000256" key="1">
    <source>
        <dbReference type="SAM" id="SignalP"/>
    </source>
</evidence>
<feature type="chain" id="PRO_5020482498" description="Cell wall anchor protein" evidence="1">
    <location>
        <begin position="21"/>
        <end position="483"/>
    </location>
</feature>
<dbReference type="Proteomes" id="UP000289859">
    <property type="component" value="Unassembled WGS sequence"/>
</dbReference>
<feature type="signal peptide" evidence="1">
    <location>
        <begin position="1"/>
        <end position="20"/>
    </location>
</feature>
<organism evidence="2 3">
    <name type="scientific">Leeuwenhoekiella polynyae</name>
    <dbReference type="NCBI Taxonomy" id="1550906"/>
    <lineage>
        <taxon>Bacteria</taxon>
        <taxon>Pseudomonadati</taxon>
        <taxon>Bacteroidota</taxon>
        <taxon>Flavobacteriia</taxon>
        <taxon>Flavobacteriales</taxon>
        <taxon>Flavobacteriaceae</taxon>
        <taxon>Leeuwenhoekiella</taxon>
    </lineage>
</organism>
<reference evidence="2 3" key="1">
    <citation type="submission" date="2018-07" db="EMBL/GenBank/DDBJ databases">
        <title>Leeuwenhoekiella genomics.</title>
        <authorList>
            <person name="Tahon G."/>
            <person name="Willems A."/>
        </authorList>
    </citation>
    <scope>NUCLEOTIDE SEQUENCE [LARGE SCALE GENOMIC DNA]</scope>
    <source>
        <strain evidence="2 3">LMG 29608</strain>
    </source>
</reference>
<protein>
    <recommendedName>
        <fullName evidence="4">Cell wall anchor protein</fullName>
    </recommendedName>
</protein>
<keyword evidence="1" id="KW-0732">Signal</keyword>
<accession>A0A4Q0NWD1</accession>
<comment type="caution">
    <text evidence="2">The sequence shown here is derived from an EMBL/GenBank/DDBJ whole genome shotgun (WGS) entry which is preliminary data.</text>
</comment>
<dbReference type="AlphaFoldDB" id="A0A4Q0NWD1"/>
<evidence type="ECO:0000313" key="3">
    <source>
        <dbReference type="Proteomes" id="UP000289859"/>
    </source>
</evidence>
<dbReference type="EMBL" id="QOVK01000019">
    <property type="protein sequence ID" value="RXG16420.1"/>
    <property type="molecule type" value="Genomic_DNA"/>
</dbReference>
<proteinExistence type="predicted"/>
<name>A0A4Q0NWD1_9FLAO</name>
<evidence type="ECO:0008006" key="4">
    <source>
        <dbReference type="Google" id="ProtNLM"/>
    </source>
</evidence>
<dbReference type="OrthoDB" id="581140at2"/>
<keyword evidence="3" id="KW-1185">Reference proteome</keyword>